<proteinExistence type="predicted"/>
<dbReference type="Proteomes" id="UP001186974">
    <property type="component" value="Unassembled WGS sequence"/>
</dbReference>
<comment type="caution">
    <text evidence="1">The sequence shown here is derived from an EMBL/GenBank/DDBJ whole genome shotgun (WGS) entry which is preliminary data.</text>
</comment>
<keyword evidence="2" id="KW-1185">Reference proteome</keyword>
<name>A0ACC3D8B5_9PEZI</name>
<dbReference type="EMBL" id="JAWDJW010006841">
    <property type="protein sequence ID" value="KAK3063455.1"/>
    <property type="molecule type" value="Genomic_DNA"/>
</dbReference>
<organism evidence="1 2">
    <name type="scientific">Coniosporium uncinatum</name>
    <dbReference type="NCBI Taxonomy" id="93489"/>
    <lineage>
        <taxon>Eukaryota</taxon>
        <taxon>Fungi</taxon>
        <taxon>Dikarya</taxon>
        <taxon>Ascomycota</taxon>
        <taxon>Pezizomycotina</taxon>
        <taxon>Dothideomycetes</taxon>
        <taxon>Dothideomycetes incertae sedis</taxon>
        <taxon>Coniosporium</taxon>
    </lineage>
</organism>
<accession>A0ACC3D8B5</accession>
<evidence type="ECO:0000313" key="2">
    <source>
        <dbReference type="Proteomes" id="UP001186974"/>
    </source>
</evidence>
<gene>
    <name evidence="1" type="ORF">LTS18_000267</name>
</gene>
<feature type="non-terminal residue" evidence="1">
    <location>
        <position position="167"/>
    </location>
</feature>
<sequence>MPLSHSASALQALYRVFVQPALSQRPTHPSPFQLPLRLRSAPTSHAPPHPSLTLTQRRSFKKRAPPSRVVRTTPYDEEIRSTYINLVAPDGTFQPSQRLSAILWTYDRKTHHLVQVKPGSPSPGTANSDPDSIPTCKVVSKKELREREQQLEQSKKRQKRQLASSKV</sequence>
<reference evidence="1" key="1">
    <citation type="submission" date="2024-09" db="EMBL/GenBank/DDBJ databases">
        <title>Black Yeasts Isolated from many extreme environments.</title>
        <authorList>
            <person name="Coleine C."/>
            <person name="Stajich J.E."/>
            <person name="Selbmann L."/>
        </authorList>
    </citation>
    <scope>NUCLEOTIDE SEQUENCE</scope>
    <source>
        <strain evidence="1">CCFEE 5737</strain>
    </source>
</reference>
<protein>
    <submittedName>
        <fullName evidence="1">Uncharacterized protein</fullName>
    </submittedName>
</protein>
<evidence type="ECO:0000313" key="1">
    <source>
        <dbReference type="EMBL" id="KAK3063455.1"/>
    </source>
</evidence>